<evidence type="ECO:0000313" key="2">
    <source>
        <dbReference type="EMBL" id="MBV7258598.1"/>
    </source>
</evidence>
<feature type="transmembrane region" description="Helical" evidence="1">
    <location>
        <begin position="6"/>
        <end position="23"/>
    </location>
</feature>
<dbReference type="EMBL" id="JAGSPC010000001">
    <property type="protein sequence ID" value="MBV7258598.1"/>
    <property type="molecule type" value="Genomic_DNA"/>
</dbReference>
<dbReference type="RefSeq" id="WP_218403899.1">
    <property type="nucleotide sequence ID" value="NZ_JAGSPC010000001.1"/>
</dbReference>
<gene>
    <name evidence="2" type="ORF">KCG46_03280</name>
</gene>
<feature type="transmembrane region" description="Helical" evidence="1">
    <location>
        <begin position="44"/>
        <end position="61"/>
    </location>
</feature>
<keyword evidence="3" id="KW-1185">Reference proteome</keyword>
<dbReference type="AlphaFoldDB" id="A0A9X1F325"/>
<dbReference type="Proteomes" id="UP001138681">
    <property type="component" value="Unassembled WGS sequence"/>
</dbReference>
<reference evidence="2" key="1">
    <citation type="submission" date="2021-04" db="EMBL/GenBank/DDBJ databases">
        <authorList>
            <person name="Pira H."/>
            <person name="Risdian C."/>
            <person name="Wink J."/>
        </authorList>
    </citation>
    <scope>NUCLEOTIDE SEQUENCE</scope>
    <source>
        <strain evidence="2">WH158</strain>
    </source>
</reference>
<comment type="caution">
    <text evidence="2">The sequence shown here is derived from an EMBL/GenBank/DDBJ whole genome shotgun (WGS) entry which is preliminary data.</text>
</comment>
<keyword evidence="1" id="KW-1133">Transmembrane helix</keyword>
<organism evidence="2 3">
    <name type="scientific">Erythrobacter crassostreae</name>
    <dbReference type="NCBI Taxonomy" id="2828328"/>
    <lineage>
        <taxon>Bacteria</taxon>
        <taxon>Pseudomonadati</taxon>
        <taxon>Pseudomonadota</taxon>
        <taxon>Alphaproteobacteria</taxon>
        <taxon>Sphingomonadales</taxon>
        <taxon>Erythrobacteraceae</taxon>
        <taxon>Erythrobacter/Porphyrobacter group</taxon>
        <taxon>Erythrobacter</taxon>
    </lineage>
</organism>
<proteinExistence type="predicted"/>
<keyword evidence="1" id="KW-0812">Transmembrane</keyword>
<feature type="transmembrane region" description="Helical" evidence="1">
    <location>
        <begin position="67"/>
        <end position="86"/>
    </location>
</feature>
<evidence type="ECO:0000313" key="3">
    <source>
        <dbReference type="Proteomes" id="UP001138681"/>
    </source>
</evidence>
<sequence length="90" mass="9831">MWIAVIIIFLLGIANFALHRAVLDSEHPMLDQMPAFIHMLGGRLTLVAEFLVLLIAMLLAANGWPELVWGYVAYSALNAGAAWLILTGKA</sequence>
<name>A0A9X1F325_9SPHN</name>
<keyword evidence="1" id="KW-0472">Membrane</keyword>
<evidence type="ECO:0000256" key="1">
    <source>
        <dbReference type="SAM" id="Phobius"/>
    </source>
</evidence>
<protein>
    <submittedName>
        <fullName evidence="2">Uncharacterized protein</fullName>
    </submittedName>
</protein>
<accession>A0A9X1F325</accession>